<feature type="domain" description="DUF4136" evidence="2">
    <location>
        <begin position="28"/>
        <end position="176"/>
    </location>
</feature>
<evidence type="ECO:0000313" key="3">
    <source>
        <dbReference type="EMBL" id="EAZ79749.1"/>
    </source>
</evidence>
<gene>
    <name evidence="3" type="ORF">ALPR1_08993</name>
</gene>
<evidence type="ECO:0000256" key="1">
    <source>
        <dbReference type="SAM" id="SignalP"/>
    </source>
</evidence>
<dbReference type="HOGENOM" id="CLU_113282_0_0_10"/>
<keyword evidence="1" id="KW-0732">Signal</keyword>
<proteinExistence type="predicted"/>
<dbReference type="Pfam" id="PF13590">
    <property type="entry name" value="DUF4136"/>
    <property type="match status" value="1"/>
</dbReference>
<evidence type="ECO:0000313" key="4">
    <source>
        <dbReference type="Proteomes" id="UP000003919"/>
    </source>
</evidence>
<comment type="caution">
    <text evidence="3">The sequence shown here is derived from an EMBL/GenBank/DDBJ whole genome shotgun (WGS) entry which is preliminary data.</text>
</comment>
<dbReference type="PROSITE" id="PS51257">
    <property type="entry name" value="PROKAR_LIPOPROTEIN"/>
    <property type="match status" value="1"/>
</dbReference>
<accession>A3I1T3</accession>
<evidence type="ECO:0000259" key="2">
    <source>
        <dbReference type="Pfam" id="PF13590"/>
    </source>
</evidence>
<sequence length="180" mass="20420">MKAFRLQFLFPILFLLGSCTSSLVTIENDSYKDFDLSAYESFGFFEVSESEPDNPNFAKAVELLKQEISQAMESRGLSESPNPELKINLGLVVEDKVQTRETNLATDPFMYTGQRRYTWSVEEIPVGTYREGSLTMHLVDSKSTQAVWVGTIERVVPKKDEKKAEAIKFAVAELFKEIDN</sequence>
<dbReference type="Proteomes" id="UP000003919">
    <property type="component" value="Chromosome"/>
</dbReference>
<feature type="signal peptide" evidence="1">
    <location>
        <begin position="1"/>
        <end position="23"/>
    </location>
</feature>
<dbReference type="RefSeq" id="WP_008199962.1">
    <property type="nucleotide sequence ID" value="NZ_CM001023.1"/>
</dbReference>
<feature type="chain" id="PRO_5002653309" description="DUF4136 domain-containing protein" evidence="1">
    <location>
        <begin position="24"/>
        <end position="180"/>
    </location>
</feature>
<dbReference type="AlphaFoldDB" id="A3I1T3"/>
<dbReference type="eggNOG" id="ENOG5032S7R">
    <property type="taxonomic scope" value="Bacteria"/>
</dbReference>
<dbReference type="InterPro" id="IPR025411">
    <property type="entry name" value="DUF4136"/>
</dbReference>
<protein>
    <recommendedName>
        <fullName evidence="2">DUF4136 domain-containing protein</fullName>
    </recommendedName>
</protein>
<dbReference type="EMBL" id="CM001023">
    <property type="protein sequence ID" value="EAZ79749.1"/>
    <property type="molecule type" value="Genomic_DNA"/>
</dbReference>
<keyword evidence="4" id="KW-1185">Reference proteome</keyword>
<dbReference type="Gene3D" id="3.30.160.670">
    <property type="match status" value="1"/>
</dbReference>
<organism evidence="3 4">
    <name type="scientific">Algoriphagus machipongonensis</name>
    <dbReference type="NCBI Taxonomy" id="388413"/>
    <lineage>
        <taxon>Bacteria</taxon>
        <taxon>Pseudomonadati</taxon>
        <taxon>Bacteroidota</taxon>
        <taxon>Cytophagia</taxon>
        <taxon>Cytophagales</taxon>
        <taxon>Cyclobacteriaceae</taxon>
        <taxon>Algoriphagus</taxon>
    </lineage>
</organism>
<dbReference type="EMBL" id="AAXU02000001">
    <property type="protein sequence ID" value="EAZ79749.1"/>
    <property type="molecule type" value="Genomic_DNA"/>
</dbReference>
<reference evidence="3 4" key="1">
    <citation type="journal article" date="2011" name="J. Bacteriol.">
        <title>Complete genome sequence of Algoriphagus sp. PR1, bacterial prey of a colony-forming choanoflagellate.</title>
        <authorList>
            <person name="Alegado R.A."/>
            <person name="Ferriera S."/>
            <person name="Nusbaum C."/>
            <person name="Young S.K."/>
            <person name="Zeng Q."/>
            <person name="Imamovic A."/>
            <person name="Fairclough S.R."/>
            <person name="King N."/>
        </authorList>
    </citation>
    <scope>NUCLEOTIDE SEQUENCE [LARGE SCALE GENOMIC DNA]</scope>
    <source>
        <strain evidence="3 4">PR1</strain>
    </source>
</reference>
<dbReference type="STRING" id="388413.ALPR1_08993"/>
<dbReference type="OrthoDB" id="118896at2"/>
<name>A3I1T3_9BACT</name>